<sequence length="137" mass="14725">MHKQSGSSLVIAIFVIVIISMLGAALVKMIRSSSDSIVYEVLGTRAYNAAQIGLQWQLQQLFPLDNTNQLTCAAVSNNPPDISSHAGLEHCQVNAPISCNDEGEILGTRYYTITSTGQCEVAGVITSRTLEVQARSL</sequence>
<keyword evidence="1" id="KW-0812">Transmembrane</keyword>
<evidence type="ECO:0008006" key="4">
    <source>
        <dbReference type="Google" id="ProtNLM"/>
    </source>
</evidence>
<dbReference type="EMBL" id="JAVRIF010000003">
    <property type="protein sequence ID" value="MDT0603311.1"/>
    <property type="molecule type" value="Genomic_DNA"/>
</dbReference>
<reference evidence="2 3" key="1">
    <citation type="submission" date="2023-09" db="EMBL/GenBank/DDBJ databases">
        <authorList>
            <person name="Rey-Velasco X."/>
        </authorList>
    </citation>
    <scope>NUCLEOTIDE SEQUENCE [LARGE SCALE GENOMIC DNA]</scope>
    <source>
        <strain evidence="2 3">W431</strain>
    </source>
</reference>
<keyword evidence="3" id="KW-1185">Reference proteome</keyword>
<dbReference type="RefSeq" id="WP_311579250.1">
    <property type="nucleotide sequence ID" value="NZ_JAVRIF010000003.1"/>
</dbReference>
<organism evidence="2 3">
    <name type="scientific">Thalassotalea castellviae</name>
    <dbReference type="NCBI Taxonomy" id="3075612"/>
    <lineage>
        <taxon>Bacteria</taxon>
        <taxon>Pseudomonadati</taxon>
        <taxon>Pseudomonadota</taxon>
        <taxon>Gammaproteobacteria</taxon>
        <taxon>Alteromonadales</taxon>
        <taxon>Colwelliaceae</taxon>
        <taxon>Thalassotalea</taxon>
    </lineage>
</organism>
<gene>
    <name evidence="2" type="ORF">RM573_06850</name>
</gene>
<evidence type="ECO:0000313" key="2">
    <source>
        <dbReference type="EMBL" id="MDT0603311.1"/>
    </source>
</evidence>
<evidence type="ECO:0000313" key="3">
    <source>
        <dbReference type="Proteomes" id="UP001266357"/>
    </source>
</evidence>
<protein>
    <recommendedName>
        <fullName evidence="4">MSHA biogenesis protein MshP</fullName>
    </recommendedName>
</protein>
<accession>A0ABU2ZZF8</accession>
<feature type="transmembrane region" description="Helical" evidence="1">
    <location>
        <begin position="6"/>
        <end position="27"/>
    </location>
</feature>
<keyword evidence="1" id="KW-1133">Transmembrane helix</keyword>
<evidence type="ECO:0000256" key="1">
    <source>
        <dbReference type="SAM" id="Phobius"/>
    </source>
</evidence>
<comment type="caution">
    <text evidence="2">The sequence shown here is derived from an EMBL/GenBank/DDBJ whole genome shotgun (WGS) entry which is preliminary data.</text>
</comment>
<name>A0ABU2ZZF8_9GAMM</name>
<keyword evidence="1" id="KW-0472">Membrane</keyword>
<proteinExistence type="predicted"/>
<dbReference type="Proteomes" id="UP001266357">
    <property type="component" value="Unassembled WGS sequence"/>
</dbReference>